<name>A0A7J6BZ58_9TELE</name>
<dbReference type="GO" id="GO:0005634">
    <property type="term" value="C:nucleus"/>
    <property type="evidence" value="ECO:0007669"/>
    <property type="project" value="UniProtKB-SubCell"/>
</dbReference>
<evidence type="ECO:0000313" key="15">
    <source>
        <dbReference type="Proteomes" id="UP000579812"/>
    </source>
</evidence>
<keyword evidence="3 10" id="KW-0863">Zinc-finger</keyword>
<dbReference type="GO" id="GO:0008270">
    <property type="term" value="F:zinc ion binding"/>
    <property type="evidence" value="ECO:0007669"/>
    <property type="project" value="UniProtKB-KW"/>
</dbReference>
<dbReference type="PRINTS" id="PR00047">
    <property type="entry name" value="STROIDFINGER"/>
</dbReference>
<evidence type="ECO:0000256" key="8">
    <source>
        <dbReference type="ARBA" id="ARBA00023170"/>
    </source>
</evidence>
<dbReference type="InterPro" id="IPR000536">
    <property type="entry name" value="Nucl_hrmn_rcpt_lig-bd"/>
</dbReference>
<proteinExistence type="inferred from homology"/>
<keyword evidence="2 10" id="KW-0479">Metal-binding</keyword>
<feature type="domain" description="NR LBD" evidence="13">
    <location>
        <begin position="246"/>
        <end position="558"/>
    </location>
</feature>
<keyword evidence="6 10" id="KW-0238">DNA-binding</keyword>
<feature type="region of interest" description="Disordered" evidence="11">
    <location>
        <begin position="267"/>
        <end position="341"/>
    </location>
</feature>
<feature type="compositionally biased region" description="Low complexity" evidence="11">
    <location>
        <begin position="232"/>
        <end position="244"/>
    </location>
</feature>
<comment type="caution">
    <text evidence="14">The sequence shown here is derived from an EMBL/GenBank/DDBJ whole genome shotgun (WGS) entry which is preliminary data.</text>
</comment>
<comment type="subcellular location">
    <subcellularLocation>
        <location evidence="1">Cytoplasm</location>
    </subcellularLocation>
    <subcellularLocation>
        <location evidence="10">Nucleus</location>
    </subcellularLocation>
</comment>
<keyword evidence="4 10" id="KW-0862">Zinc</keyword>
<dbReference type="SUPFAM" id="SSF48508">
    <property type="entry name" value="Nuclear receptor ligand-binding domain"/>
    <property type="match status" value="1"/>
</dbReference>
<dbReference type="Pfam" id="PF00105">
    <property type="entry name" value="zf-C4"/>
    <property type="match status" value="1"/>
</dbReference>
<comment type="similarity">
    <text evidence="10">Belongs to the nuclear hormone receptor family.</text>
</comment>
<evidence type="ECO:0000256" key="6">
    <source>
        <dbReference type="ARBA" id="ARBA00023125"/>
    </source>
</evidence>
<sequence>MDFAKAGGVIAYISSASSASSPESCHSDSSNSSYQSCSPPHAGQGQQGEAHPVAPQSRPPRHSGGKARSPSTAKSGITKINGLVLLCKVCGDVASGFHYGVHACEGCKGFFRRSIQQNIQYKKCLKNESCPIMRINRNRCQQCRFKKCLLVGMSRDAVRFGRIPKREKQRMLLEMQNAMNNMMTNSHGNQPSASDAASEDSGSGPSSRSPSTSPQSHRSKPNPDPEPLDVMDTSTSSDSSSATDSGEEEVIGTVTRAHQETFMYNQEQASVPSEAPNNYSEKPQEVWNQQSNASSESEQKPPSGCAPQGPEDSGCPVRLPSSSSAGPSLQNLSPRAYNDNETRFGGSCSVPTFARVNRMHLVCPMNTSPYVDPQKSGHSIWEEFSMSFTPAVREVVEFAKRIPGFKELSQHDQVSLLKAGTFEVLVVRFTSLFDVKERTVTFLSGRKYSVDALRSMGAGDLLNSMFDFTEKLQALNLSEEEMSLFTAVVLVSADRSGLENVNSVEALQETLIRALRSLITKNHPNEIAIFTKLLLKLPDLRSLNNMHSEQLLAFKVHP</sequence>
<dbReference type="SMART" id="SM00399">
    <property type="entry name" value="ZnF_C4"/>
    <property type="match status" value="1"/>
</dbReference>
<feature type="compositionally biased region" description="Low complexity" evidence="11">
    <location>
        <begin position="15"/>
        <end position="38"/>
    </location>
</feature>
<dbReference type="EMBL" id="JAAMOB010000019">
    <property type="protein sequence ID" value="KAF4100074.1"/>
    <property type="molecule type" value="Genomic_DNA"/>
</dbReference>
<evidence type="ECO:0000256" key="4">
    <source>
        <dbReference type="ARBA" id="ARBA00022833"/>
    </source>
</evidence>
<dbReference type="InterPro" id="IPR001723">
    <property type="entry name" value="Nuclear_hrmn_rcpt"/>
</dbReference>
<evidence type="ECO:0000256" key="5">
    <source>
        <dbReference type="ARBA" id="ARBA00023015"/>
    </source>
</evidence>
<evidence type="ECO:0000256" key="10">
    <source>
        <dbReference type="RuleBase" id="RU004334"/>
    </source>
</evidence>
<evidence type="ECO:0000313" key="14">
    <source>
        <dbReference type="EMBL" id="KAF4100074.1"/>
    </source>
</evidence>
<evidence type="ECO:0008006" key="16">
    <source>
        <dbReference type="Google" id="ProtNLM"/>
    </source>
</evidence>
<dbReference type="GO" id="GO:0009755">
    <property type="term" value="P:hormone-mediated signaling pathway"/>
    <property type="evidence" value="ECO:0007669"/>
    <property type="project" value="TreeGrafter"/>
</dbReference>
<evidence type="ECO:0000256" key="1">
    <source>
        <dbReference type="ARBA" id="ARBA00004496"/>
    </source>
</evidence>
<dbReference type="InterPro" id="IPR013088">
    <property type="entry name" value="Znf_NHR/GATA"/>
</dbReference>
<organism evidence="14 15">
    <name type="scientific">Onychostoma macrolepis</name>
    <dbReference type="NCBI Taxonomy" id="369639"/>
    <lineage>
        <taxon>Eukaryota</taxon>
        <taxon>Metazoa</taxon>
        <taxon>Chordata</taxon>
        <taxon>Craniata</taxon>
        <taxon>Vertebrata</taxon>
        <taxon>Euteleostomi</taxon>
        <taxon>Actinopterygii</taxon>
        <taxon>Neopterygii</taxon>
        <taxon>Teleostei</taxon>
        <taxon>Ostariophysi</taxon>
        <taxon>Cypriniformes</taxon>
        <taxon>Cyprinidae</taxon>
        <taxon>Acrossocheilinae</taxon>
        <taxon>Onychostoma</taxon>
    </lineage>
</organism>
<dbReference type="PROSITE" id="PS51843">
    <property type="entry name" value="NR_LBD"/>
    <property type="match status" value="1"/>
</dbReference>
<dbReference type="InterPro" id="IPR001628">
    <property type="entry name" value="Znf_hrmn_rcpt"/>
</dbReference>
<dbReference type="GO" id="GO:0000978">
    <property type="term" value="F:RNA polymerase II cis-regulatory region sequence-specific DNA binding"/>
    <property type="evidence" value="ECO:0007669"/>
    <property type="project" value="TreeGrafter"/>
</dbReference>
<evidence type="ECO:0000259" key="12">
    <source>
        <dbReference type="PROSITE" id="PS51030"/>
    </source>
</evidence>
<dbReference type="SUPFAM" id="SSF57716">
    <property type="entry name" value="Glucocorticoid receptor-like (DNA-binding domain)"/>
    <property type="match status" value="1"/>
</dbReference>
<dbReference type="InterPro" id="IPR035500">
    <property type="entry name" value="NHR-like_dom_sf"/>
</dbReference>
<accession>A0A7J6BZ58</accession>
<feature type="compositionally biased region" description="Polar residues" evidence="11">
    <location>
        <begin position="320"/>
        <end position="333"/>
    </location>
</feature>
<gene>
    <name evidence="14" type="ORF">G5714_018270</name>
</gene>
<feature type="region of interest" description="Disordered" evidence="11">
    <location>
        <begin position="182"/>
        <end position="250"/>
    </location>
</feature>
<keyword evidence="9 10" id="KW-0539">Nucleus</keyword>
<reference evidence="14 15" key="1">
    <citation type="submission" date="2020-04" db="EMBL/GenBank/DDBJ databases">
        <title>Chromosome-level genome assembly of a cyprinid fish Onychostoma macrolepis by integration of Nanopore Sequencing, Bionano and Hi-C technology.</title>
        <authorList>
            <person name="Wang D."/>
        </authorList>
    </citation>
    <scope>NUCLEOTIDE SEQUENCE [LARGE SCALE GENOMIC DNA]</scope>
    <source>
        <strain evidence="14">SWU-2019</strain>
        <tissue evidence="14">Muscle</tissue>
    </source>
</reference>
<dbReference type="PROSITE" id="PS51030">
    <property type="entry name" value="NUCLEAR_REC_DBD_2"/>
    <property type="match status" value="1"/>
</dbReference>
<keyword evidence="5 10" id="KW-0805">Transcription regulation</keyword>
<dbReference type="FunFam" id="3.30.50.10:FF:000013">
    <property type="entry name" value="Nuclear receptor subfamily 1 group D member 2"/>
    <property type="match status" value="1"/>
</dbReference>
<dbReference type="GO" id="GO:0005737">
    <property type="term" value="C:cytoplasm"/>
    <property type="evidence" value="ECO:0007669"/>
    <property type="project" value="UniProtKB-SubCell"/>
</dbReference>
<keyword evidence="8 10" id="KW-0675">Receptor</keyword>
<dbReference type="PANTHER" id="PTHR24082:SF112">
    <property type="entry name" value="NUCLEAR RECEPTOR SUBFAMILY 1 GROUP D MEMBER 2"/>
    <property type="match status" value="1"/>
</dbReference>
<evidence type="ECO:0000256" key="9">
    <source>
        <dbReference type="ARBA" id="ARBA00023242"/>
    </source>
</evidence>
<dbReference type="CDD" id="cd06940">
    <property type="entry name" value="NR_LBD_REV_ERB"/>
    <property type="match status" value="1"/>
</dbReference>
<dbReference type="GO" id="GO:0000122">
    <property type="term" value="P:negative regulation of transcription by RNA polymerase II"/>
    <property type="evidence" value="ECO:0007669"/>
    <property type="project" value="TreeGrafter"/>
</dbReference>
<feature type="domain" description="Nuclear receptor" evidence="12">
    <location>
        <begin position="84"/>
        <end position="160"/>
    </location>
</feature>
<dbReference type="PROSITE" id="PS00031">
    <property type="entry name" value="NUCLEAR_REC_DBD_1"/>
    <property type="match status" value="1"/>
</dbReference>
<protein>
    <recommendedName>
        <fullName evidence="16">Nuclear receptor subfamily 1 group D member 2</fullName>
    </recommendedName>
</protein>
<dbReference type="GO" id="GO:0030154">
    <property type="term" value="P:cell differentiation"/>
    <property type="evidence" value="ECO:0007669"/>
    <property type="project" value="TreeGrafter"/>
</dbReference>
<dbReference type="Pfam" id="PF00104">
    <property type="entry name" value="Hormone_recep"/>
    <property type="match status" value="1"/>
</dbReference>
<dbReference type="PANTHER" id="PTHR24082">
    <property type="entry name" value="NUCLEAR HORMONE RECEPTOR"/>
    <property type="match status" value="1"/>
</dbReference>
<feature type="compositionally biased region" description="Polar residues" evidence="11">
    <location>
        <begin position="267"/>
        <end position="281"/>
    </location>
</feature>
<evidence type="ECO:0000256" key="11">
    <source>
        <dbReference type="SAM" id="MobiDB-lite"/>
    </source>
</evidence>
<dbReference type="GO" id="GO:0045944">
    <property type="term" value="P:positive regulation of transcription by RNA polymerase II"/>
    <property type="evidence" value="ECO:0007669"/>
    <property type="project" value="TreeGrafter"/>
</dbReference>
<dbReference type="GO" id="GO:0004879">
    <property type="term" value="F:nuclear receptor activity"/>
    <property type="evidence" value="ECO:0007669"/>
    <property type="project" value="TreeGrafter"/>
</dbReference>
<evidence type="ECO:0000256" key="7">
    <source>
        <dbReference type="ARBA" id="ARBA00023163"/>
    </source>
</evidence>
<evidence type="ECO:0000256" key="2">
    <source>
        <dbReference type="ARBA" id="ARBA00022723"/>
    </source>
</evidence>
<feature type="region of interest" description="Disordered" evidence="11">
    <location>
        <begin position="15"/>
        <end position="74"/>
    </location>
</feature>
<dbReference type="PRINTS" id="PR00398">
    <property type="entry name" value="STRDHORMONER"/>
</dbReference>
<dbReference type="Gene3D" id="1.10.565.10">
    <property type="entry name" value="Retinoid X Receptor"/>
    <property type="match status" value="1"/>
</dbReference>
<dbReference type="OrthoDB" id="7634782at2759"/>
<dbReference type="Gene3D" id="3.30.50.10">
    <property type="entry name" value="Erythroid Transcription Factor GATA-1, subunit A"/>
    <property type="match status" value="1"/>
</dbReference>
<feature type="compositionally biased region" description="Low complexity" evidence="11">
    <location>
        <begin position="190"/>
        <end position="216"/>
    </location>
</feature>
<keyword evidence="15" id="KW-1185">Reference proteome</keyword>
<dbReference type="AlphaFoldDB" id="A0A7J6BZ58"/>
<dbReference type="InterPro" id="IPR050234">
    <property type="entry name" value="Nuclear_hormone_rcpt_NR1"/>
</dbReference>
<dbReference type="Proteomes" id="UP000579812">
    <property type="component" value="Unassembled WGS sequence"/>
</dbReference>
<dbReference type="SMART" id="SM00430">
    <property type="entry name" value="HOLI"/>
    <property type="match status" value="1"/>
</dbReference>
<evidence type="ECO:0000256" key="3">
    <source>
        <dbReference type="ARBA" id="ARBA00022771"/>
    </source>
</evidence>
<dbReference type="CDD" id="cd07166">
    <property type="entry name" value="NR_DBD_REV_ERB"/>
    <property type="match status" value="1"/>
</dbReference>
<keyword evidence="7 10" id="KW-0804">Transcription</keyword>
<evidence type="ECO:0000259" key="13">
    <source>
        <dbReference type="PROSITE" id="PS51843"/>
    </source>
</evidence>